<evidence type="ECO:0000256" key="5">
    <source>
        <dbReference type="SAM" id="MobiDB-lite"/>
    </source>
</evidence>
<evidence type="ECO:0000313" key="6">
    <source>
        <dbReference type="EMBL" id="ORY83071.1"/>
    </source>
</evidence>
<dbReference type="Gene3D" id="1.25.40.10">
    <property type="entry name" value="Tetratricopeptide repeat domain"/>
    <property type="match status" value="1"/>
</dbReference>
<comment type="caution">
    <text evidence="6">The sequence shown here is derived from an EMBL/GenBank/DDBJ whole genome shotgun (WGS) entry which is preliminary data.</text>
</comment>
<evidence type="ECO:0000313" key="7">
    <source>
        <dbReference type="Proteomes" id="UP000193685"/>
    </source>
</evidence>
<dbReference type="PANTHER" id="PTHR47447:SF24">
    <property type="entry name" value="PENTATRICOPEPTIDE REPEAT-CONTAINING PROTEIN"/>
    <property type="match status" value="1"/>
</dbReference>
<proteinExistence type="inferred from homology"/>
<dbReference type="Pfam" id="PF13041">
    <property type="entry name" value="PPR_2"/>
    <property type="match status" value="1"/>
</dbReference>
<dbReference type="RefSeq" id="XP_040725652.1">
    <property type="nucleotide sequence ID" value="XM_040869170.1"/>
</dbReference>
<dbReference type="InterPro" id="IPR011990">
    <property type="entry name" value="TPR-like_helical_dom_sf"/>
</dbReference>
<keyword evidence="7" id="KW-1185">Reference proteome</keyword>
<comment type="function">
    <text evidence="3">Regulates mitochondrial small subunit maturation by controlling 15S rRNA 5'-end processing. Localizes to the 5' precursor of the 15S rRNA in a position that is subsequently occupied by mS47 in the mature yeast mtSSU. Uses structure and sequence-specific RNA recognition, binding to a single-stranded region of the precursor and specifically recognizing bases -6 to -1. The exchange of Ccm1 for mS47 is coupled to the irreversible removal of precursor rRNA that is accompanied by conformational changes of the mitoribosomal proteins uS5m and mS26. These conformational changes signal completion of 5'-end rRNA processing through protection of the mature 5'-end of the 15S rRNA and stabilization of mS47. The removal of the 5' precursor together with the dissociation of Ccm1 may be catalyzed by the 5'-3' exoribonuclease Pet127. Involved in the specific removal of group I introns in mitochondrial encoded transcripts.</text>
</comment>
<reference evidence="6 7" key="1">
    <citation type="submission" date="2016-07" db="EMBL/GenBank/DDBJ databases">
        <title>Pervasive Adenine N6-methylation of Active Genes in Fungi.</title>
        <authorList>
            <consortium name="DOE Joint Genome Institute"/>
            <person name="Mondo S.J."/>
            <person name="Dannebaum R.O."/>
            <person name="Kuo R.C."/>
            <person name="Labutti K."/>
            <person name="Haridas S."/>
            <person name="Kuo A."/>
            <person name="Salamov A."/>
            <person name="Ahrendt S.R."/>
            <person name="Lipzen A."/>
            <person name="Sullivan W."/>
            <person name="Andreopoulos W.B."/>
            <person name="Clum A."/>
            <person name="Lindquist E."/>
            <person name="Daum C."/>
            <person name="Ramamoorthy G.K."/>
            <person name="Gryganskyi A."/>
            <person name="Culley D."/>
            <person name="Magnuson J.K."/>
            <person name="James T.Y."/>
            <person name="O'Malley M.A."/>
            <person name="Stajich J.E."/>
            <person name="Spatafora J.W."/>
            <person name="Visel A."/>
            <person name="Grigoriev I.V."/>
        </authorList>
    </citation>
    <scope>NUCLEOTIDE SEQUENCE [LARGE SCALE GENOMIC DNA]</scope>
    <source>
        <strain evidence="6 7">12-1054</strain>
    </source>
</reference>
<dbReference type="GO" id="GO:0005739">
    <property type="term" value="C:mitochondrion"/>
    <property type="evidence" value="ECO:0007669"/>
    <property type="project" value="UniProtKB-ARBA"/>
</dbReference>
<evidence type="ECO:0008006" key="8">
    <source>
        <dbReference type="Google" id="ProtNLM"/>
    </source>
</evidence>
<evidence type="ECO:0000256" key="4">
    <source>
        <dbReference type="ARBA" id="ARBA00044511"/>
    </source>
</evidence>
<evidence type="ECO:0000256" key="1">
    <source>
        <dbReference type="ARBA" id="ARBA00006192"/>
    </source>
</evidence>
<dbReference type="EMBL" id="MCFI01000008">
    <property type="protein sequence ID" value="ORY83071.1"/>
    <property type="molecule type" value="Genomic_DNA"/>
</dbReference>
<organism evidence="6 7">
    <name type="scientific">Protomyces lactucae-debilis</name>
    <dbReference type="NCBI Taxonomy" id="2754530"/>
    <lineage>
        <taxon>Eukaryota</taxon>
        <taxon>Fungi</taxon>
        <taxon>Dikarya</taxon>
        <taxon>Ascomycota</taxon>
        <taxon>Taphrinomycotina</taxon>
        <taxon>Taphrinomycetes</taxon>
        <taxon>Taphrinales</taxon>
        <taxon>Protomycetaceae</taxon>
        <taxon>Protomyces</taxon>
    </lineage>
</organism>
<comment type="subunit">
    <text evidence="4">Binds to mitochondrial small subunit 15S rRNA.</text>
</comment>
<protein>
    <recommendedName>
        <fullName evidence="8">Pentatricopeptide repeat protein</fullName>
    </recommendedName>
</protein>
<evidence type="ECO:0000256" key="3">
    <source>
        <dbReference type="ARBA" id="ARBA00044493"/>
    </source>
</evidence>
<keyword evidence="2" id="KW-0677">Repeat</keyword>
<dbReference type="OrthoDB" id="1908178at2759"/>
<feature type="region of interest" description="Disordered" evidence="5">
    <location>
        <begin position="607"/>
        <end position="626"/>
    </location>
</feature>
<evidence type="ECO:0000256" key="2">
    <source>
        <dbReference type="ARBA" id="ARBA00022737"/>
    </source>
</evidence>
<feature type="compositionally biased region" description="Basic and acidic residues" evidence="5">
    <location>
        <begin position="613"/>
        <end position="626"/>
    </location>
</feature>
<dbReference type="InterPro" id="IPR002885">
    <property type="entry name" value="PPR_rpt"/>
</dbReference>
<dbReference type="Pfam" id="PF01535">
    <property type="entry name" value="PPR"/>
    <property type="match status" value="1"/>
</dbReference>
<name>A0A1Y2FGK9_PROLT</name>
<dbReference type="STRING" id="56484.A0A1Y2FGK9"/>
<sequence length="626" mass="70632">MSPCSAEPVSGVCFRWTTQGVLRLRQATTMLHGQGCSLVREAKMPTLPRMPPAYARHYSDIQGDVYEIEKAANSVIQGPKDVASCYDSGQQLANLADPLISPEGNTLASQAAASAAKLPKLGPRPSRVKRFLETIPIKNYAHDFHLWDMSADELWERYMFLPEPRCLALSRAALSLVLRELSRARPRTRTNEARYLAILDDMRREGVVLTLAEWSAAISFVGRSRKRPDERSLQTCIALWHEMEMSGLKADRGVFNNLLDVAVRACRYQAVDVLRTEMQQRGITPDRYTYCILITLAGHQHQGDEVRMLYREMVQVGEIVDIVVINSVMQGLIRAGEAEAAEHIYGRLRSMTLDALAVMDVSADPPDRGDVARSYTRQFQRRARENQEKLDQGLSLDEHDISPRFAIRHPYWLAPNHVTLGLLLQHHCTKTGDFGRVLELLDDRQQLSIPEDQALYQALFRGFSRFAGQSQAELGPAQDDAWTAVRLAHIFTSLVDVVQRQQHDSQTKVIPAWAQIRLTQGLTISILQAYGRLFRPYKIKGCYRTLEKLWLLQGGSKEHLSTNVKACYEEVMARRSLQGRSQAAGSAVDDEEDADLASLLESQESALEQMQMQDHDDKSRRGIHEV</sequence>
<dbReference type="Proteomes" id="UP000193685">
    <property type="component" value="Unassembled WGS sequence"/>
</dbReference>
<comment type="similarity">
    <text evidence="1">Belongs to the CCM1 family.</text>
</comment>
<dbReference type="PANTHER" id="PTHR47447">
    <property type="entry name" value="OS03G0856100 PROTEIN"/>
    <property type="match status" value="1"/>
</dbReference>
<gene>
    <name evidence="6" type="ORF">BCR37DRAFT_379025</name>
</gene>
<dbReference type="GeneID" id="63785769"/>
<dbReference type="AlphaFoldDB" id="A0A1Y2FGK9"/>
<accession>A0A1Y2FGK9</accession>